<feature type="transmembrane region" description="Helical" evidence="1">
    <location>
        <begin position="7"/>
        <end position="27"/>
    </location>
</feature>
<keyword evidence="1" id="KW-0472">Membrane</keyword>
<dbReference type="RefSeq" id="WP_230740732.1">
    <property type="nucleotide sequence ID" value="NZ_PGCK01000002.1"/>
</dbReference>
<gene>
    <name evidence="2" type="ORF">CUJ83_03680</name>
</gene>
<dbReference type="AlphaFoldDB" id="A0AAP2RAT8"/>
<comment type="caution">
    <text evidence="2">The sequence shown here is derived from an EMBL/GenBank/DDBJ whole genome shotgun (WGS) entry which is preliminary data.</text>
</comment>
<dbReference type="EMBL" id="PGCK01000002">
    <property type="protein sequence ID" value="MCD1294094.1"/>
    <property type="molecule type" value="Genomic_DNA"/>
</dbReference>
<organism evidence="2 3">
    <name type="scientific">Methanooceanicella nereidis</name>
    <dbReference type="NCBI Taxonomy" id="2052831"/>
    <lineage>
        <taxon>Archaea</taxon>
        <taxon>Methanobacteriati</taxon>
        <taxon>Methanobacteriota</taxon>
        <taxon>Stenosarchaea group</taxon>
        <taxon>Methanomicrobia</taxon>
        <taxon>Methanocellales</taxon>
        <taxon>Methanocellaceae</taxon>
        <taxon>Methanooceanicella</taxon>
    </lineage>
</organism>
<evidence type="ECO:0000313" key="3">
    <source>
        <dbReference type="Proteomes" id="UP001320159"/>
    </source>
</evidence>
<keyword evidence="1" id="KW-1133">Transmembrane helix</keyword>
<reference evidence="2 3" key="1">
    <citation type="submission" date="2017-11" db="EMBL/GenBank/DDBJ databases">
        <title>Isolation and Characterization of Family Methanocellaceae Species from Potential Methane Hydrate Area Offshore Southwestern Taiwan.</title>
        <authorList>
            <person name="Zhang W.-L."/>
            <person name="Chen W.-C."/>
            <person name="Lai M.-C."/>
            <person name="Chen S.-C."/>
        </authorList>
    </citation>
    <scope>NUCLEOTIDE SEQUENCE [LARGE SCALE GENOMIC DNA]</scope>
    <source>
        <strain evidence="2 3">CWC-04</strain>
    </source>
</reference>
<keyword evidence="3" id="KW-1185">Reference proteome</keyword>
<accession>A0AAP2RAT8</accession>
<name>A0AAP2RAT8_9EURY</name>
<sequence>MSMSRILIMLFVLIMFVIIWRLIDLLLGTALGIFIWALKTALFLILMYAIYILFIRQSPVTA</sequence>
<dbReference type="Proteomes" id="UP001320159">
    <property type="component" value="Unassembled WGS sequence"/>
</dbReference>
<protein>
    <submittedName>
        <fullName evidence="2">Uncharacterized protein</fullName>
    </submittedName>
</protein>
<keyword evidence="1" id="KW-0812">Transmembrane</keyword>
<evidence type="ECO:0000256" key="1">
    <source>
        <dbReference type="SAM" id="Phobius"/>
    </source>
</evidence>
<feature type="transmembrane region" description="Helical" evidence="1">
    <location>
        <begin position="33"/>
        <end position="54"/>
    </location>
</feature>
<proteinExistence type="predicted"/>
<evidence type="ECO:0000313" key="2">
    <source>
        <dbReference type="EMBL" id="MCD1294094.1"/>
    </source>
</evidence>